<comment type="pathway">
    <text evidence="2 11">Amino-acid biosynthesis; L-valine biosynthesis; L-valine from pyruvate: step 1/4.</text>
</comment>
<dbReference type="EC" id="2.2.1.6" evidence="4 11"/>
<evidence type="ECO:0000256" key="5">
    <source>
        <dbReference type="ARBA" id="ARBA00022605"/>
    </source>
</evidence>
<dbReference type="CDD" id="cd02015">
    <property type="entry name" value="TPP_AHAS"/>
    <property type="match status" value="1"/>
</dbReference>
<keyword evidence="5 11" id="KW-0028">Amino-acid biosynthesis</keyword>
<evidence type="ECO:0000256" key="7">
    <source>
        <dbReference type="ARBA" id="ARBA00022723"/>
    </source>
</evidence>
<dbReference type="PANTHER" id="PTHR18968">
    <property type="entry name" value="THIAMINE PYROPHOSPHATE ENZYMES"/>
    <property type="match status" value="1"/>
</dbReference>
<dbReference type="CDD" id="cd07035">
    <property type="entry name" value="TPP_PYR_POX_like"/>
    <property type="match status" value="1"/>
</dbReference>
<evidence type="ECO:0000256" key="2">
    <source>
        <dbReference type="ARBA" id="ARBA00005025"/>
    </source>
</evidence>
<name>A0A6J4V846_9BACT</name>
<dbReference type="InterPro" id="IPR011766">
    <property type="entry name" value="TPP_enzyme_TPP-bd"/>
</dbReference>
<dbReference type="GO" id="GO:0000287">
    <property type="term" value="F:magnesium ion binding"/>
    <property type="evidence" value="ECO:0007669"/>
    <property type="project" value="UniProtKB-UniRule"/>
</dbReference>
<evidence type="ECO:0000256" key="11">
    <source>
        <dbReference type="RuleBase" id="RU003591"/>
    </source>
</evidence>
<comment type="similarity">
    <text evidence="3 11">Belongs to the TPP enzyme family.</text>
</comment>
<feature type="domain" description="Thiamine pyrophosphate enzyme central" evidence="13">
    <location>
        <begin position="225"/>
        <end position="357"/>
    </location>
</feature>
<keyword evidence="9 11" id="KW-0786">Thiamine pyrophosphate</keyword>
<evidence type="ECO:0000256" key="10">
    <source>
        <dbReference type="ARBA" id="ARBA00023304"/>
    </source>
</evidence>
<dbReference type="Gene3D" id="3.40.50.970">
    <property type="match status" value="2"/>
</dbReference>
<dbReference type="GO" id="GO:0009097">
    <property type="term" value="P:isoleucine biosynthetic process"/>
    <property type="evidence" value="ECO:0007669"/>
    <property type="project" value="UniProtKB-UniPathway"/>
</dbReference>
<feature type="domain" description="Thiamine pyrophosphate enzyme TPP-binding" evidence="14">
    <location>
        <begin position="415"/>
        <end position="562"/>
    </location>
</feature>
<evidence type="ECO:0000259" key="14">
    <source>
        <dbReference type="Pfam" id="PF02775"/>
    </source>
</evidence>
<dbReference type="Pfam" id="PF00205">
    <property type="entry name" value="TPP_enzyme_M"/>
    <property type="match status" value="1"/>
</dbReference>
<organism evidence="16">
    <name type="scientific">uncultured Thermomicrobiales bacterium</name>
    <dbReference type="NCBI Taxonomy" id="1645740"/>
    <lineage>
        <taxon>Bacteria</taxon>
        <taxon>Pseudomonadati</taxon>
        <taxon>Thermomicrobiota</taxon>
        <taxon>Thermomicrobia</taxon>
        <taxon>Thermomicrobiales</taxon>
        <taxon>environmental samples</taxon>
    </lineage>
</organism>
<keyword evidence="8 11" id="KW-0460">Magnesium</keyword>
<dbReference type="GO" id="GO:0005948">
    <property type="term" value="C:acetolactate synthase complex"/>
    <property type="evidence" value="ECO:0007669"/>
    <property type="project" value="TreeGrafter"/>
</dbReference>
<gene>
    <name evidence="16" type="ORF">AVDCRST_MAG87-2402</name>
</gene>
<dbReference type="Pfam" id="PF02776">
    <property type="entry name" value="TPP_enzyme_N"/>
    <property type="match status" value="1"/>
</dbReference>
<comment type="cofactor">
    <cofactor evidence="11">
        <name>thiamine diphosphate</name>
        <dbReference type="ChEBI" id="CHEBI:58937"/>
    </cofactor>
    <text evidence="11">Binds 1 thiamine pyrophosphate per subunit.</text>
</comment>
<dbReference type="GO" id="GO:0030976">
    <property type="term" value="F:thiamine pyrophosphate binding"/>
    <property type="evidence" value="ECO:0007669"/>
    <property type="project" value="UniProtKB-UniRule"/>
</dbReference>
<dbReference type="InterPro" id="IPR012846">
    <property type="entry name" value="Acetolactate_synth_lsu"/>
</dbReference>
<protein>
    <recommendedName>
        <fullName evidence="4 11">Acetolactate synthase</fullName>
        <ecNumber evidence="4 11">2.2.1.6</ecNumber>
    </recommendedName>
</protein>
<dbReference type="InterPro" id="IPR029035">
    <property type="entry name" value="DHS-like_NAD/FAD-binding_dom"/>
</dbReference>
<dbReference type="InterPro" id="IPR012000">
    <property type="entry name" value="Thiamin_PyroP_enz_cen_dom"/>
</dbReference>
<dbReference type="Gene3D" id="3.40.50.1220">
    <property type="entry name" value="TPP-binding domain"/>
    <property type="match status" value="1"/>
</dbReference>
<evidence type="ECO:0000259" key="13">
    <source>
        <dbReference type="Pfam" id="PF00205"/>
    </source>
</evidence>
<dbReference type="SUPFAM" id="SSF52467">
    <property type="entry name" value="DHS-like NAD/FAD-binding domain"/>
    <property type="match status" value="1"/>
</dbReference>
<dbReference type="InterPro" id="IPR000399">
    <property type="entry name" value="TPP-bd_CS"/>
</dbReference>
<evidence type="ECO:0000259" key="15">
    <source>
        <dbReference type="Pfam" id="PF02776"/>
    </source>
</evidence>
<dbReference type="PROSITE" id="PS00187">
    <property type="entry name" value="TPP_ENZYMES"/>
    <property type="match status" value="1"/>
</dbReference>
<evidence type="ECO:0000256" key="6">
    <source>
        <dbReference type="ARBA" id="ARBA00022679"/>
    </source>
</evidence>
<dbReference type="NCBIfam" id="TIGR00118">
    <property type="entry name" value="acolac_lg"/>
    <property type="match status" value="1"/>
</dbReference>
<dbReference type="UniPathway" id="UPA00049">
    <property type="reaction ID" value="UER00059"/>
</dbReference>
<dbReference type="FunFam" id="3.40.50.1220:FF:000008">
    <property type="entry name" value="Acetolactate synthase"/>
    <property type="match status" value="1"/>
</dbReference>
<dbReference type="Pfam" id="PF02775">
    <property type="entry name" value="TPP_enzyme_C"/>
    <property type="match status" value="1"/>
</dbReference>
<comment type="cofactor">
    <cofactor evidence="11">
        <name>Mg(2+)</name>
        <dbReference type="ChEBI" id="CHEBI:18420"/>
    </cofactor>
    <text evidence="11">Binds 1 Mg(2+) ion per subunit.</text>
</comment>
<comment type="catalytic activity">
    <reaction evidence="11">
        <text>2 pyruvate + H(+) = (2S)-2-acetolactate + CO2</text>
        <dbReference type="Rhea" id="RHEA:25249"/>
        <dbReference type="ChEBI" id="CHEBI:15361"/>
        <dbReference type="ChEBI" id="CHEBI:15378"/>
        <dbReference type="ChEBI" id="CHEBI:16526"/>
        <dbReference type="ChEBI" id="CHEBI:58476"/>
        <dbReference type="EC" id="2.2.1.6"/>
    </reaction>
</comment>
<dbReference type="GO" id="GO:0050660">
    <property type="term" value="F:flavin adenine dinucleotide binding"/>
    <property type="evidence" value="ECO:0007669"/>
    <property type="project" value="InterPro"/>
</dbReference>
<feature type="region of interest" description="Disordered" evidence="12">
    <location>
        <begin position="1"/>
        <end position="23"/>
    </location>
</feature>
<reference evidence="16" key="1">
    <citation type="submission" date="2020-02" db="EMBL/GenBank/DDBJ databases">
        <authorList>
            <person name="Meier V. D."/>
        </authorList>
    </citation>
    <scope>NUCLEOTIDE SEQUENCE</scope>
    <source>
        <strain evidence="16">AVDCRST_MAG87</strain>
    </source>
</reference>
<evidence type="ECO:0000256" key="1">
    <source>
        <dbReference type="ARBA" id="ARBA00004974"/>
    </source>
</evidence>
<accession>A0A6J4V846</accession>
<dbReference type="EMBL" id="CADCWJ010000530">
    <property type="protein sequence ID" value="CAA9570903.1"/>
    <property type="molecule type" value="Genomic_DNA"/>
</dbReference>
<dbReference type="GO" id="GO:0009099">
    <property type="term" value="P:L-valine biosynthetic process"/>
    <property type="evidence" value="ECO:0007669"/>
    <property type="project" value="UniProtKB-UniPathway"/>
</dbReference>
<evidence type="ECO:0000256" key="8">
    <source>
        <dbReference type="ARBA" id="ARBA00022842"/>
    </source>
</evidence>
<keyword evidence="6 11" id="KW-0808">Transferase</keyword>
<evidence type="ECO:0000256" key="3">
    <source>
        <dbReference type="ARBA" id="ARBA00007812"/>
    </source>
</evidence>
<dbReference type="InterPro" id="IPR012001">
    <property type="entry name" value="Thiamin_PyroP_enz_TPP-bd_dom"/>
</dbReference>
<dbReference type="GO" id="GO:0003984">
    <property type="term" value="F:acetolactate synthase activity"/>
    <property type="evidence" value="ECO:0007669"/>
    <property type="project" value="UniProtKB-EC"/>
</dbReference>
<evidence type="ECO:0000313" key="16">
    <source>
        <dbReference type="EMBL" id="CAA9570903.1"/>
    </source>
</evidence>
<dbReference type="InterPro" id="IPR045229">
    <property type="entry name" value="TPP_enz"/>
</dbReference>
<feature type="domain" description="Thiamine pyrophosphate enzyme N-terminal TPP-binding" evidence="15">
    <location>
        <begin position="36"/>
        <end position="148"/>
    </location>
</feature>
<dbReference type="AlphaFoldDB" id="A0A6J4V846"/>
<evidence type="ECO:0000256" key="9">
    <source>
        <dbReference type="ARBA" id="ARBA00023052"/>
    </source>
</evidence>
<keyword evidence="7 11" id="KW-0479">Metal-binding</keyword>
<evidence type="ECO:0000256" key="12">
    <source>
        <dbReference type="SAM" id="MobiDB-lite"/>
    </source>
</evidence>
<comment type="pathway">
    <text evidence="1 11">Amino-acid biosynthesis; L-isoleucine biosynthesis; L-isoleucine from 2-oxobutanoate: step 1/4.</text>
</comment>
<dbReference type="InterPro" id="IPR029061">
    <property type="entry name" value="THDP-binding"/>
</dbReference>
<keyword evidence="10 11" id="KW-0100">Branched-chain amino acid biosynthesis</keyword>
<sequence>MVVARQREPLSPLEPSPLVPQEPEPRLAAVPEVLSGARITCRCLEEEGITTVFGYPGGAVIPLYDAIPDSSFTHVLTRFEQWAALAAVGYARATGDVGVCIATSGPGATNLVTALADAYLDSVPIVAITGQVSQALIGRDGFQEVDITGITLPVTKHNYLVRRPEDIAPTIKEAFYLARSGRPGPVLVDIPKDVFIAKAEFTYPRTTGRKSYQPNTIPNIRQVRLAAELIGRATKPLIMAGHGIILSKAEEVFQRFAEKTDIPTIYTLLGLGAMDEAHPLSLGMMGMHGHRHVNRALEECDLLVNIGARFDDRATGRVAGFAPNAKIIHVDIDPAEIGKNIPADVPVVGDAGEALRLLIEEVGDGDHAGWMRWIDEQRDRVLEAALEDVPEWPEPYAIIKAISAATNRDAIVTTDVGQHQMWAAQQLGVRYGTRWITSGGLGTMGYGLPSAIGAKMGRPDLEVWAIIGDGGFQMSSSELATAVQQKLDINIAIINNGYLGMVRQWQDLFNNRNYSEVEISGPDFVKLAEAYGATGIRVLKDAEIMPAIQRARSIKGPVLVEFVVEPEANVYPIVPPGASNSEMMHNPQWMPTAEDV</sequence>
<evidence type="ECO:0000256" key="4">
    <source>
        <dbReference type="ARBA" id="ARBA00013145"/>
    </source>
</evidence>
<feature type="compositionally biased region" description="Pro residues" evidence="12">
    <location>
        <begin position="12"/>
        <end position="22"/>
    </location>
</feature>
<proteinExistence type="inferred from homology"/>
<dbReference type="PANTHER" id="PTHR18968:SF13">
    <property type="entry name" value="ACETOLACTATE SYNTHASE CATALYTIC SUBUNIT, MITOCHONDRIAL"/>
    <property type="match status" value="1"/>
</dbReference>
<dbReference type="FunFam" id="3.40.50.970:FF:000007">
    <property type="entry name" value="Acetolactate synthase"/>
    <property type="match status" value="1"/>
</dbReference>
<dbReference type="SUPFAM" id="SSF52518">
    <property type="entry name" value="Thiamin diphosphate-binding fold (THDP-binding)"/>
    <property type="match status" value="2"/>
</dbReference>
<dbReference type="InterPro" id="IPR039368">
    <property type="entry name" value="AHAS_TPP"/>
</dbReference>
<dbReference type="UniPathway" id="UPA00047">
    <property type="reaction ID" value="UER00055"/>
</dbReference>